<dbReference type="Proteomes" id="UP000001261">
    <property type="component" value="Unassembled WGS sequence"/>
</dbReference>
<sequence length="67" mass="6733">MADDKVTDQGRKEGRAGKDGGESSGVVTGSAGFKGTHSSFSLLLLLLPSQSVSGCGVGACLAFIFEP</sequence>
<reference evidence="4" key="1">
    <citation type="journal article" date="2009" name="Genome Res.">
        <title>Comparative genomic analyses of the human fungal pathogens Coccidioides and their relatives.</title>
        <authorList>
            <person name="Sharpton T.J."/>
            <person name="Stajich J.E."/>
            <person name="Rounsley S.D."/>
            <person name="Gardner M.J."/>
            <person name="Wortman J.R."/>
            <person name="Jordar V.S."/>
            <person name="Maiti R."/>
            <person name="Kodira C.D."/>
            <person name="Neafsey D.E."/>
            <person name="Zeng Q."/>
            <person name="Hung C.-Y."/>
            <person name="McMahan C."/>
            <person name="Muszewska A."/>
            <person name="Grynberg M."/>
            <person name="Mandel M.A."/>
            <person name="Kellner E.M."/>
            <person name="Barker B.M."/>
            <person name="Galgiani J.N."/>
            <person name="Orbach M.J."/>
            <person name="Kirkland T.N."/>
            <person name="Cole G.T."/>
            <person name="Henn M.R."/>
            <person name="Birren B.W."/>
            <person name="Taylor J.W."/>
        </authorList>
    </citation>
    <scope>NUCLEOTIDE SEQUENCE [LARGE SCALE GENOMIC DNA]</scope>
    <source>
        <strain evidence="4">RS</strain>
    </source>
</reference>
<reference evidence="4" key="2">
    <citation type="journal article" date="2010" name="Genome Res.">
        <title>Population genomic sequencing of Coccidioides fungi reveals recent hybridization and transposon control.</title>
        <authorList>
            <person name="Neafsey D.E."/>
            <person name="Barker B.M."/>
            <person name="Sharpton T.J."/>
            <person name="Stajich J.E."/>
            <person name="Park D.J."/>
            <person name="Whiston E."/>
            <person name="Hung C.-Y."/>
            <person name="McMahan C."/>
            <person name="White J."/>
            <person name="Sykes S."/>
            <person name="Heiman D."/>
            <person name="Young S."/>
            <person name="Zeng Q."/>
            <person name="Abouelleil A."/>
            <person name="Aftuck L."/>
            <person name="Bessette D."/>
            <person name="Brown A."/>
            <person name="FitzGerald M."/>
            <person name="Lui A."/>
            <person name="Macdonald J.P."/>
            <person name="Priest M."/>
            <person name="Orbach M.J."/>
            <person name="Galgiani J.N."/>
            <person name="Kirkland T.N."/>
            <person name="Cole G.T."/>
            <person name="Birren B.W."/>
            <person name="Henn M.R."/>
            <person name="Taylor J.W."/>
            <person name="Rounsley S.D."/>
        </authorList>
    </citation>
    <scope>GENOME REANNOTATION</scope>
    <source>
        <strain evidence="4">RS</strain>
    </source>
</reference>
<keyword evidence="4" id="KW-1185">Reference proteome</keyword>
<dbReference type="RefSeq" id="XP_004444846.1">
    <property type="nucleotide sequence ID" value="XM_004444789.1"/>
</dbReference>
<proteinExistence type="predicted"/>
<name>A0A0D8JYG6_COCIM</name>
<feature type="region of interest" description="Disordered" evidence="1">
    <location>
        <begin position="1"/>
        <end position="29"/>
    </location>
</feature>
<organism evidence="3 4">
    <name type="scientific">Coccidioides immitis (strain RS)</name>
    <name type="common">Valley fever fungus</name>
    <dbReference type="NCBI Taxonomy" id="246410"/>
    <lineage>
        <taxon>Eukaryota</taxon>
        <taxon>Fungi</taxon>
        <taxon>Dikarya</taxon>
        <taxon>Ascomycota</taxon>
        <taxon>Pezizomycotina</taxon>
        <taxon>Eurotiomycetes</taxon>
        <taxon>Eurotiomycetidae</taxon>
        <taxon>Onygenales</taxon>
        <taxon>Onygenaceae</taxon>
        <taxon>Coccidioides</taxon>
    </lineage>
</organism>
<keyword evidence="2" id="KW-0472">Membrane</keyword>
<keyword evidence="2" id="KW-1133">Transmembrane helix</keyword>
<keyword evidence="2" id="KW-0812">Transmembrane</keyword>
<dbReference type="KEGG" id="cim:CIMG_13566"/>
<gene>
    <name evidence="3" type="ORF">CIMG_13566</name>
</gene>
<dbReference type="VEuPathDB" id="FungiDB:CIMG_13566"/>
<dbReference type="EMBL" id="GG704915">
    <property type="protein sequence ID" value="KJF61298.1"/>
    <property type="molecule type" value="Genomic_DNA"/>
</dbReference>
<evidence type="ECO:0000256" key="2">
    <source>
        <dbReference type="SAM" id="Phobius"/>
    </source>
</evidence>
<evidence type="ECO:0000256" key="1">
    <source>
        <dbReference type="SAM" id="MobiDB-lite"/>
    </source>
</evidence>
<evidence type="ECO:0000313" key="3">
    <source>
        <dbReference type="EMBL" id="KJF61298.1"/>
    </source>
</evidence>
<dbReference type="InParanoid" id="A0A0D8JYG6"/>
<evidence type="ECO:0000313" key="4">
    <source>
        <dbReference type="Proteomes" id="UP000001261"/>
    </source>
</evidence>
<feature type="compositionally biased region" description="Basic and acidic residues" evidence="1">
    <location>
        <begin position="1"/>
        <end position="21"/>
    </location>
</feature>
<accession>A0A0D8JYG6</accession>
<protein>
    <submittedName>
        <fullName evidence="3">Uncharacterized protein</fullName>
    </submittedName>
</protein>
<dbReference type="AlphaFoldDB" id="A0A0D8JYG6"/>
<dbReference type="GeneID" id="24165193"/>
<feature type="transmembrane region" description="Helical" evidence="2">
    <location>
        <begin position="42"/>
        <end position="65"/>
    </location>
</feature>